<dbReference type="InterPro" id="IPR012338">
    <property type="entry name" value="Beta-lactam/transpept-like"/>
</dbReference>
<keyword evidence="7" id="KW-0645">Protease</keyword>
<evidence type="ECO:0000256" key="3">
    <source>
        <dbReference type="ARBA" id="ARBA00007090"/>
    </source>
</evidence>
<dbReference type="InterPro" id="IPR050396">
    <property type="entry name" value="Glycosyltr_51/Transpeptidase"/>
</dbReference>
<evidence type="ECO:0000256" key="6">
    <source>
        <dbReference type="ARBA" id="ARBA00022645"/>
    </source>
</evidence>
<keyword evidence="14" id="KW-0511">Multifunctional enzyme</keyword>
<keyword evidence="9" id="KW-0808">Transferase</keyword>
<evidence type="ECO:0000256" key="1">
    <source>
        <dbReference type="ARBA" id="ARBA00004236"/>
    </source>
</evidence>
<dbReference type="EMBL" id="QWET01000004">
    <property type="protein sequence ID" value="RIH65945.1"/>
    <property type="molecule type" value="Genomic_DNA"/>
</dbReference>
<dbReference type="OrthoDB" id="9766909at2"/>
<dbReference type="GO" id="GO:0071555">
    <property type="term" value="P:cell wall organization"/>
    <property type="evidence" value="ECO:0007669"/>
    <property type="project" value="UniProtKB-KW"/>
</dbReference>
<evidence type="ECO:0000256" key="13">
    <source>
        <dbReference type="ARBA" id="ARBA00023136"/>
    </source>
</evidence>
<keyword evidence="22" id="KW-1185">Reference proteome</keyword>
<dbReference type="PANTHER" id="PTHR32282">
    <property type="entry name" value="BINDING PROTEIN TRANSPEPTIDASE, PUTATIVE-RELATED"/>
    <property type="match status" value="1"/>
</dbReference>
<evidence type="ECO:0000256" key="10">
    <source>
        <dbReference type="ARBA" id="ARBA00022801"/>
    </source>
</evidence>
<dbReference type="InterPro" id="IPR036950">
    <property type="entry name" value="PBP_transglycosylase"/>
</dbReference>
<dbReference type="Pfam" id="PF00912">
    <property type="entry name" value="Transgly"/>
    <property type="match status" value="1"/>
</dbReference>
<keyword evidence="15" id="KW-0961">Cell wall biogenesis/degradation</keyword>
<evidence type="ECO:0000256" key="4">
    <source>
        <dbReference type="ARBA" id="ARBA00007739"/>
    </source>
</evidence>
<dbReference type="RefSeq" id="WP_119349180.1">
    <property type="nucleotide sequence ID" value="NZ_QWET01000004.1"/>
</dbReference>
<evidence type="ECO:0000256" key="9">
    <source>
        <dbReference type="ARBA" id="ARBA00022679"/>
    </source>
</evidence>
<dbReference type="GO" id="GO:0009252">
    <property type="term" value="P:peptidoglycan biosynthetic process"/>
    <property type="evidence" value="ECO:0007669"/>
    <property type="project" value="UniProtKB-KW"/>
</dbReference>
<evidence type="ECO:0000256" key="18">
    <source>
        <dbReference type="SAM" id="Phobius"/>
    </source>
</evidence>
<comment type="catalytic activity">
    <reaction evidence="16">
        <text>Preferential cleavage: (Ac)2-L-Lys-D-Ala-|-D-Ala. Also transpeptidation of peptidyl-alanyl moieties that are N-acyl substituents of D-alanine.</text>
        <dbReference type="EC" id="3.4.16.4"/>
    </reaction>
</comment>
<dbReference type="GO" id="GO:0006508">
    <property type="term" value="P:proteolysis"/>
    <property type="evidence" value="ECO:0007669"/>
    <property type="project" value="UniProtKB-KW"/>
</dbReference>
<keyword evidence="18" id="KW-1133">Transmembrane helix</keyword>
<keyword evidence="6" id="KW-0121">Carboxypeptidase</keyword>
<dbReference type="SUPFAM" id="SSF53955">
    <property type="entry name" value="Lysozyme-like"/>
    <property type="match status" value="1"/>
</dbReference>
<name>A0A399D1S6_9BACT</name>
<dbReference type="InterPro" id="IPR001460">
    <property type="entry name" value="PCN-bd_Tpept"/>
</dbReference>
<sequence>MTEEKNKNWKKYIIVFWSLFLLGIASVVLLFVLIAKGNLGFMPTFEELENPPNILASEIFSEDGTILDKYFIRENRTFVNYENLPPHLIEALIATEDVRFFRHSGIDLRGLARVAKGIVTGDTSSGGGSTISQQLAKMLFPRENLESKMELVLRKFKEWVIAVKLERSYTKEEILLMYLNKYDFLNLAVGIKSAAGVYFSIPPDSLKLHQSAMLVGMAKNSSLYNPVRRPELVMQRRNVVLNQMAKYGYIPREVRDSVKQLPLDLNFQRVDYKSGPAPYLREYLRLTLTAKKPERKNYPSWQMQQFKEDSVDWETNPLYGWCNKNVKPDGQHYDLYTDGLRIFTTIDSRMQRYAVESVEHHLKDDLQPEFDGSMKYLNNPPFANNMTPDQTEDLLNREIRRSERYRVLNNQGKTFSQIKENFRKPVDMTIFSWKGEIDTVMSPMDSIKWYLRYFRSSFMAMETHSGKVKAYVGGPNYKYFMYDMVKGGKRQVGSTVKPFLYTLAMQNGLTPCTKVPYVSQQFQMPDGTIWEPKDADYDEENEGKLVTLKWGLAQSRNKISAWVMKQFNPRAVTEVMKRMGVYSPIDPVPSLFLGTSDITLYEMVGAFNTYANQGVFVKPYFVSHIEDRYGNVIATFQPERHEAFDEQTAYLMVNLLQGVIDWGTGIRLRNRDGYGKFKMPIAGKTGTTQNHSDGWFIGVTPRLTAGVWTGADLRSIHFRTIASGQGANMALPIWGYFYKKVLADPALGYTEDMSFKKPENFNINLDCDEEEQNTPSNFEDFF</sequence>
<gene>
    <name evidence="21" type="ORF">D1164_06680</name>
</gene>
<evidence type="ECO:0000256" key="5">
    <source>
        <dbReference type="ARBA" id="ARBA00022475"/>
    </source>
</evidence>
<protein>
    <submittedName>
        <fullName evidence="21">Penicillin-binding protein</fullName>
    </submittedName>
</protein>
<evidence type="ECO:0000256" key="2">
    <source>
        <dbReference type="ARBA" id="ARBA00004752"/>
    </source>
</evidence>
<dbReference type="Pfam" id="PF00905">
    <property type="entry name" value="Transpeptidase"/>
    <property type="match status" value="1"/>
</dbReference>
<comment type="similarity">
    <text evidence="4">In the N-terminal section; belongs to the glycosyltransferase 51 family.</text>
</comment>
<evidence type="ECO:0000256" key="17">
    <source>
        <dbReference type="ARBA" id="ARBA00049902"/>
    </source>
</evidence>
<comment type="pathway">
    <text evidence="2">Cell wall biogenesis; peptidoglycan biosynthesis.</text>
</comment>
<dbReference type="GO" id="GO:0005886">
    <property type="term" value="C:plasma membrane"/>
    <property type="evidence" value="ECO:0007669"/>
    <property type="project" value="UniProtKB-SubCell"/>
</dbReference>
<dbReference type="GO" id="GO:0030288">
    <property type="term" value="C:outer membrane-bounded periplasmic space"/>
    <property type="evidence" value="ECO:0007669"/>
    <property type="project" value="TreeGrafter"/>
</dbReference>
<evidence type="ECO:0000256" key="7">
    <source>
        <dbReference type="ARBA" id="ARBA00022670"/>
    </source>
</evidence>
<keyword evidence="10" id="KW-0378">Hydrolase</keyword>
<comment type="similarity">
    <text evidence="3">In the C-terminal section; belongs to the transpeptidase family.</text>
</comment>
<evidence type="ECO:0000259" key="20">
    <source>
        <dbReference type="Pfam" id="PF00912"/>
    </source>
</evidence>
<comment type="catalytic activity">
    <reaction evidence="17">
        <text>[GlcNAc-(1-&gt;4)-Mur2Ac(oyl-L-Ala-gamma-D-Glu-L-Lys-D-Ala-D-Ala)](n)-di-trans,octa-cis-undecaprenyl diphosphate + beta-D-GlcNAc-(1-&gt;4)-Mur2Ac(oyl-L-Ala-gamma-D-Glu-L-Lys-D-Ala-D-Ala)-di-trans,octa-cis-undecaprenyl diphosphate = [GlcNAc-(1-&gt;4)-Mur2Ac(oyl-L-Ala-gamma-D-Glu-L-Lys-D-Ala-D-Ala)](n+1)-di-trans,octa-cis-undecaprenyl diphosphate + di-trans,octa-cis-undecaprenyl diphosphate + H(+)</text>
        <dbReference type="Rhea" id="RHEA:23708"/>
        <dbReference type="Rhea" id="RHEA-COMP:9602"/>
        <dbReference type="Rhea" id="RHEA-COMP:9603"/>
        <dbReference type="ChEBI" id="CHEBI:15378"/>
        <dbReference type="ChEBI" id="CHEBI:58405"/>
        <dbReference type="ChEBI" id="CHEBI:60033"/>
        <dbReference type="ChEBI" id="CHEBI:78435"/>
        <dbReference type="EC" id="2.4.99.28"/>
    </reaction>
</comment>
<feature type="transmembrane region" description="Helical" evidence="18">
    <location>
        <begin position="12"/>
        <end position="35"/>
    </location>
</feature>
<dbReference type="GO" id="GO:0008658">
    <property type="term" value="F:penicillin binding"/>
    <property type="evidence" value="ECO:0007669"/>
    <property type="project" value="InterPro"/>
</dbReference>
<evidence type="ECO:0000256" key="11">
    <source>
        <dbReference type="ARBA" id="ARBA00022960"/>
    </source>
</evidence>
<feature type="domain" description="Penicillin-binding protein transpeptidase" evidence="19">
    <location>
        <begin position="457"/>
        <end position="708"/>
    </location>
</feature>
<feature type="domain" description="Glycosyl transferase family 51" evidence="20">
    <location>
        <begin position="67"/>
        <end position="244"/>
    </location>
</feature>
<keyword evidence="13 18" id="KW-0472">Membrane</keyword>
<comment type="subcellular location">
    <subcellularLocation>
        <location evidence="1">Cell membrane</location>
    </subcellularLocation>
</comment>
<dbReference type="GO" id="GO:0008955">
    <property type="term" value="F:peptidoglycan glycosyltransferase activity"/>
    <property type="evidence" value="ECO:0007669"/>
    <property type="project" value="UniProtKB-EC"/>
</dbReference>
<evidence type="ECO:0000313" key="21">
    <source>
        <dbReference type="EMBL" id="RIH65945.1"/>
    </source>
</evidence>
<dbReference type="Gene3D" id="3.40.710.10">
    <property type="entry name" value="DD-peptidase/beta-lactamase superfamily"/>
    <property type="match status" value="1"/>
</dbReference>
<comment type="caution">
    <text evidence="21">The sequence shown here is derived from an EMBL/GenBank/DDBJ whole genome shotgun (WGS) entry which is preliminary data.</text>
</comment>
<accession>A0A399D1S6</accession>
<evidence type="ECO:0000256" key="14">
    <source>
        <dbReference type="ARBA" id="ARBA00023268"/>
    </source>
</evidence>
<evidence type="ECO:0000256" key="15">
    <source>
        <dbReference type="ARBA" id="ARBA00023316"/>
    </source>
</evidence>
<dbReference type="GO" id="GO:0009002">
    <property type="term" value="F:serine-type D-Ala-D-Ala carboxypeptidase activity"/>
    <property type="evidence" value="ECO:0007669"/>
    <property type="project" value="UniProtKB-EC"/>
</dbReference>
<dbReference type="InterPro" id="IPR001264">
    <property type="entry name" value="Glyco_trans_51"/>
</dbReference>
<dbReference type="Gene3D" id="1.10.3810.10">
    <property type="entry name" value="Biosynthetic peptidoglycan transglycosylase-like"/>
    <property type="match status" value="1"/>
</dbReference>
<reference evidence="21 22" key="1">
    <citation type="journal article" date="2015" name="Int. J. Syst. Evol. Microbiol.">
        <title>Mariniphaga sediminis sp. nov., isolated from coastal sediment.</title>
        <authorList>
            <person name="Wang F.Q."/>
            <person name="Shen Q.Y."/>
            <person name="Chen G.J."/>
            <person name="Du Z.J."/>
        </authorList>
    </citation>
    <scope>NUCLEOTIDE SEQUENCE [LARGE SCALE GENOMIC DNA]</scope>
    <source>
        <strain evidence="21 22">SY21</strain>
    </source>
</reference>
<organism evidence="21 22">
    <name type="scientific">Mariniphaga sediminis</name>
    <dbReference type="NCBI Taxonomy" id="1628158"/>
    <lineage>
        <taxon>Bacteria</taxon>
        <taxon>Pseudomonadati</taxon>
        <taxon>Bacteroidota</taxon>
        <taxon>Bacteroidia</taxon>
        <taxon>Marinilabiliales</taxon>
        <taxon>Prolixibacteraceae</taxon>
        <taxon>Mariniphaga</taxon>
    </lineage>
</organism>
<evidence type="ECO:0000256" key="8">
    <source>
        <dbReference type="ARBA" id="ARBA00022676"/>
    </source>
</evidence>
<evidence type="ECO:0000313" key="22">
    <source>
        <dbReference type="Proteomes" id="UP000266441"/>
    </source>
</evidence>
<proteinExistence type="inferred from homology"/>
<keyword evidence="5" id="KW-1003">Cell membrane</keyword>
<evidence type="ECO:0000256" key="12">
    <source>
        <dbReference type="ARBA" id="ARBA00022984"/>
    </source>
</evidence>
<dbReference type="AlphaFoldDB" id="A0A399D1S6"/>
<evidence type="ECO:0000256" key="16">
    <source>
        <dbReference type="ARBA" id="ARBA00034000"/>
    </source>
</evidence>
<evidence type="ECO:0000259" key="19">
    <source>
        <dbReference type="Pfam" id="PF00905"/>
    </source>
</evidence>
<keyword evidence="12" id="KW-0573">Peptidoglycan synthesis</keyword>
<dbReference type="Proteomes" id="UP000266441">
    <property type="component" value="Unassembled WGS sequence"/>
</dbReference>
<dbReference type="GO" id="GO:0008360">
    <property type="term" value="P:regulation of cell shape"/>
    <property type="evidence" value="ECO:0007669"/>
    <property type="project" value="UniProtKB-KW"/>
</dbReference>
<keyword evidence="11" id="KW-0133">Cell shape</keyword>
<dbReference type="InterPro" id="IPR023346">
    <property type="entry name" value="Lysozyme-like_dom_sf"/>
</dbReference>
<keyword evidence="8" id="KW-0328">Glycosyltransferase</keyword>
<dbReference type="PANTHER" id="PTHR32282:SF11">
    <property type="entry name" value="PENICILLIN-BINDING PROTEIN 1B"/>
    <property type="match status" value="1"/>
</dbReference>
<dbReference type="SUPFAM" id="SSF56601">
    <property type="entry name" value="beta-lactamase/transpeptidase-like"/>
    <property type="match status" value="1"/>
</dbReference>
<keyword evidence="18" id="KW-0812">Transmembrane</keyword>